<dbReference type="EMBL" id="BOOQ01000013">
    <property type="protein sequence ID" value="GII45810.1"/>
    <property type="molecule type" value="Genomic_DNA"/>
</dbReference>
<organism evidence="2 3">
    <name type="scientific">Planotetraspora silvatica</name>
    <dbReference type="NCBI Taxonomy" id="234614"/>
    <lineage>
        <taxon>Bacteria</taxon>
        <taxon>Bacillati</taxon>
        <taxon>Actinomycetota</taxon>
        <taxon>Actinomycetes</taxon>
        <taxon>Streptosporangiales</taxon>
        <taxon>Streptosporangiaceae</taxon>
        <taxon>Planotetraspora</taxon>
    </lineage>
</organism>
<gene>
    <name evidence="2" type="ORF">Psi02_22340</name>
</gene>
<reference evidence="2" key="1">
    <citation type="submission" date="2021-01" db="EMBL/GenBank/DDBJ databases">
        <title>Whole genome shotgun sequence of Planotetraspora silvatica NBRC 100141.</title>
        <authorList>
            <person name="Komaki H."/>
            <person name="Tamura T."/>
        </authorList>
    </citation>
    <scope>NUCLEOTIDE SEQUENCE</scope>
    <source>
        <strain evidence="2">NBRC 100141</strain>
    </source>
</reference>
<feature type="region of interest" description="Disordered" evidence="1">
    <location>
        <begin position="54"/>
        <end position="73"/>
    </location>
</feature>
<comment type="caution">
    <text evidence="2">The sequence shown here is derived from an EMBL/GenBank/DDBJ whole genome shotgun (WGS) entry which is preliminary data.</text>
</comment>
<dbReference type="Proteomes" id="UP000644610">
    <property type="component" value="Unassembled WGS sequence"/>
</dbReference>
<evidence type="ECO:0000256" key="1">
    <source>
        <dbReference type="SAM" id="MobiDB-lite"/>
    </source>
</evidence>
<sequence>MVGRAVEAVRPVMKQSISMKWSPDRRSIGKSVAFVSGEEARRVHNIRIRMRIRRSGRGSSARPLAYGSSAADP</sequence>
<name>A0A8J3UWI2_9ACTN</name>
<evidence type="ECO:0000313" key="2">
    <source>
        <dbReference type="EMBL" id="GII45810.1"/>
    </source>
</evidence>
<keyword evidence="3" id="KW-1185">Reference proteome</keyword>
<evidence type="ECO:0000313" key="3">
    <source>
        <dbReference type="Proteomes" id="UP000644610"/>
    </source>
</evidence>
<accession>A0A8J3UWI2</accession>
<dbReference type="AlphaFoldDB" id="A0A8J3UWI2"/>
<proteinExistence type="predicted"/>
<protein>
    <submittedName>
        <fullName evidence="2">Uncharacterized protein</fullName>
    </submittedName>
</protein>